<evidence type="ECO:0000256" key="3">
    <source>
        <dbReference type="ARBA" id="ARBA00022777"/>
    </source>
</evidence>
<dbReference type="Gene3D" id="1.10.510.10">
    <property type="entry name" value="Transferase(Phosphotransferase) domain 1"/>
    <property type="match status" value="1"/>
</dbReference>
<dbReference type="InterPro" id="IPR011009">
    <property type="entry name" value="Kinase-like_dom_sf"/>
</dbReference>
<dbReference type="PROSITE" id="PS00107">
    <property type="entry name" value="PROTEIN_KINASE_ATP"/>
    <property type="match status" value="1"/>
</dbReference>
<dbReference type="InterPro" id="IPR008271">
    <property type="entry name" value="Ser/Thr_kinase_AS"/>
</dbReference>
<dbReference type="SUPFAM" id="SSF56112">
    <property type="entry name" value="Protein kinase-like (PK-like)"/>
    <property type="match status" value="1"/>
</dbReference>
<evidence type="ECO:0000313" key="10">
    <source>
        <dbReference type="Proteomes" id="UP000026961"/>
    </source>
</evidence>
<keyword evidence="3" id="KW-0418">Kinase</keyword>
<evidence type="ECO:0000259" key="8">
    <source>
        <dbReference type="PROSITE" id="PS50011"/>
    </source>
</evidence>
<evidence type="ECO:0000256" key="6">
    <source>
        <dbReference type="SAM" id="MobiDB-lite"/>
    </source>
</evidence>
<reference evidence="9" key="1">
    <citation type="submission" date="2015-04" db="UniProtKB">
        <authorList>
            <consortium name="EnsemblPlants"/>
        </authorList>
    </citation>
    <scope>IDENTIFICATION</scope>
</reference>
<reference evidence="9" key="2">
    <citation type="submission" date="2018-05" db="EMBL/GenBank/DDBJ databases">
        <title>OgluRS3 (Oryza glumaepatula Reference Sequence Version 3).</title>
        <authorList>
            <person name="Zhang J."/>
            <person name="Kudrna D."/>
            <person name="Lee S."/>
            <person name="Talag J."/>
            <person name="Welchert J."/>
            <person name="Wing R.A."/>
        </authorList>
    </citation>
    <scope>NUCLEOTIDE SEQUENCE [LARGE SCALE GENOMIC DNA]</scope>
</reference>
<dbReference type="PANTHER" id="PTHR46146">
    <property type="entry name" value="SERINE/THREONINE-PROTEIN KINASE-LIKE PROTEIN CCR4"/>
    <property type="match status" value="1"/>
</dbReference>
<evidence type="ECO:0000256" key="5">
    <source>
        <dbReference type="PROSITE-ProRule" id="PRU10141"/>
    </source>
</evidence>
<dbReference type="eggNOG" id="KOG1187">
    <property type="taxonomic scope" value="Eukaryota"/>
</dbReference>
<dbReference type="Gene3D" id="3.30.200.20">
    <property type="entry name" value="Phosphorylase Kinase, domain 1"/>
    <property type="match status" value="1"/>
</dbReference>
<dbReference type="Gramene" id="OGLUM11G06850.1">
    <property type="protein sequence ID" value="OGLUM11G06850.1"/>
    <property type="gene ID" value="OGLUM11G06850"/>
</dbReference>
<dbReference type="SMART" id="SM00220">
    <property type="entry name" value="S_TKc"/>
    <property type="match status" value="1"/>
</dbReference>
<accession>A0A0E0BGU7</accession>
<dbReference type="STRING" id="40148.A0A0E0BGU7"/>
<dbReference type="InterPro" id="IPR000719">
    <property type="entry name" value="Prot_kinase_dom"/>
</dbReference>
<evidence type="ECO:0000256" key="2">
    <source>
        <dbReference type="ARBA" id="ARBA00022741"/>
    </source>
</evidence>
<feature type="binding site" evidence="5">
    <location>
        <position position="592"/>
    </location>
    <ligand>
        <name>ATP</name>
        <dbReference type="ChEBI" id="CHEBI:30616"/>
    </ligand>
</feature>
<proteinExistence type="predicted"/>
<feature type="transmembrane region" description="Helical" evidence="7">
    <location>
        <begin position="489"/>
        <end position="513"/>
    </location>
</feature>
<evidence type="ECO:0000313" key="9">
    <source>
        <dbReference type="EnsemblPlants" id="OGLUM11G06850.1"/>
    </source>
</evidence>
<keyword evidence="7" id="KW-0472">Membrane</keyword>
<name>A0A0E0BGU7_9ORYZ</name>
<feature type="compositionally biased region" description="Basic and acidic residues" evidence="6">
    <location>
        <begin position="38"/>
        <end position="47"/>
    </location>
</feature>
<dbReference type="InterPro" id="IPR017441">
    <property type="entry name" value="Protein_kinase_ATP_BS"/>
</dbReference>
<dbReference type="Gene3D" id="2.130.10.30">
    <property type="entry name" value="Regulator of chromosome condensation 1/beta-lactamase-inhibitor protein II"/>
    <property type="match status" value="1"/>
</dbReference>
<evidence type="ECO:0000256" key="4">
    <source>
        <dbReference type="ARBA" id="ARBA00022840"/>
    </source>
</evidence>
<dbReference type="SUPFAM" id="SSF50985">
    <property type="entry name" value="RCC1/BLIP-II"/>
    <property type="match status" value="1"/>
</dbReference>
<keyword evidence="2 5" id="KW-0547">Nucleotide-binding</keyword>
<feature type="domain" description="Protein kinase" evidence="8">
    <location>
        <begin position="564"/>
        <end position="869"/>
    </location>
</feature>
<keyword evidence="7" id="KW-1133">Transmembrane helix</keyword>
<keyword evidence="4 5" id="KW-0067">ATP-binding</keyword>
<keyword evidence="10" id="KW-1185">Reference proteome</keyword>
<sequence length="905" mass="95669">MSKSSSEPVTNTKTESCMGVEWMQNAMSSCRCSGGSRRRSEVKELGRRPNPSSPPPDLTKFLTLACVVVPCHVHVHPPAPLLLLPPRLLPLRSPMPPPRRHGHGGARLLVFLLPVLLLLRTAASNTLSTFAMAKAESTTIVCALLPSAASPLLVDLNCTEAGGDHERQETYPSSHPFSALAGGDHFLCAVGPSALRAGDVAMRWWDLSKNRTNTPETNGTKDGGGRSKRVYLGPPIQALSSGGYRVCGVLSSGELHCWRWRGLKIPDGLRFVSVAVGDWFVCAIQAARPPSIRCFGNDTEAVSSAPEGGSFDVVAAHGRRACALSTSGALSCWGHGAPLVGGGEDEATTGYAALALGTDGVCGLRTNGTIRCFGDGVAPPPDSLAGFQYVDVQAHGSVFCGVLMANYSLVCWGGHEFNATNRLVFDRVLPGPCVTMSSCRCGVLPGSANLCASGRCICVDCAFELNVATPTASSLGPGPGKSSSKRSRIIWVAVAAGAFLVLLVALQFALLMWCRRRRRRGRGGQADQAAAMSLMLPRHGSSKGPGSVVEHFTLEALQAATDGFSDERRIGSGSFGSVYRGTLTDGREVAIKRAEDQAKSSSSAARPARRRDRETAFNSELTALARANHKNIVCLLGCCADAGERVLVYEYMANGTLHDQLHGRSPMAPPVSAWRGRLTIALDAARGIEYMHVYAVPNIIHRDIKSANILLDDSWTAKIADFGLSSILDPATAAGGGGGGGGGEGSSSRPLYTGGTVGYMDPEYYRMQHLTDKSDVYSFGVVLLELMSGCRVVQRYAESVTPKNVVEYAVPHILADEVPRVLDPRLPPPTPHEADALAYVGYLAADCVGPVGCDRPSMTEVVDALERALAACAAAPLSRSGTVTGAGRRALSRSGTDQFDLTDTD</sequence>
<evidence type="ECO:0000256" key="1">
    <source>
        <dbReference type="ARBA" id="ARBA00022679"/>
    </source>
</evidence>
<keyword evidence="1" id="KW-0808">Transferase</keyword>
<feature type="region of interest" description="Disordered" evidence="6">
    <location>
        <begin position="880"/>
        <end position="905"/>
    </location>
</feature>
<dbReference type="Proteomes" id="UP000026961">
    <property type="component" value="Chromosome 11"/>
</dbReference>
<dbReference type="EnsemblPlants" id="OGLUM11G06850.1">
    <property type="protein sequence ID" value="OGLUM11G06850.1"/>
    <property type="gene ID" value="OGLUM11G06850"/>
</dbReference>
<dbReference type="AlphaFoldDB" id="A0A0E0BGU7"/>
<organism evidence="9">
    <name type="scientific">Oryza glumipatula</name>
    <dbReference type="NCBI Taxonomy" id="40148"/>
    <lineage>
        <taxon>Eukaryota</taxon>
        <taxon>Viridiplantae</taxon>
        <taxon>Streptophyta</taxon>
        <taxon>Embryophyta</taxon>
        <taxon>Tracheophyta</taxon>
        <taxon>Spermatophyta</taxon>
        <taxon>Magnoliopsida</taxon>
        <taxon>Liliopsida</taxon>
        <taxon>Poales</taxon>
        <taxon>Poaceae</taxon>
        <taxon>BOP clade</taxon>
        <taxon>Oryzoideae</taxon>
        <taxon>Oryzeae</taxon>
        <taxon>Oryzinae</taxon>
        <taxon>Oryza</taxon>
    </lineage>
</organism>
<feature type="region of interest" description="Disordered" evidence="6">
    <location>
        <begin position="30"/>
        <end position="56"/>
    </location>
</feature>
<protein>
    <recommendedName>
        <fullName evidence="8">Protein kinase domain-containing protein</fullName>
    </recommendedName>
</protein>
<dbReference type="InterPro" id="IPR009091">
    <property type="entry name" value="RCC1/BLIP-II"/>
</dbReference>
<evidence type="ECO:0000256" key="7">
    <source>
        <dbReference type="SAM" id="Phobius"/>
    </source>
</evidence>
<dbReference type="PROSITE" id="PS00108">
    <property type="entry name" value="PROTEIN_KINASE_ST"/>
    <property type="match status" value="1"/>
</dbReference>
<keyword evidence="7" id="KW-0812">Transmembrane</keyword>
<dbReference type="GO" id="GO:0004672">
    <property type="term" value="F:protein kinase activity"/>
    <property type="evidence" value="ECO:0007669"/>
    <property type="project" value="InterPro"/>
</dbReference>
<feature type="region of interest" description="Disordered" evidence="6">
    <location>
        <begin position="593"/>
        <end position="613"/>
    </location>
</feature>
<dbReference type="HOGENOM" id="CLU_009948_1_0_1"/>
<dbReference type="PANTHER" id="PTHR46146:SF2">
    <property type="entry name" value="OS11G0222000 PROTEIN"/>
    <property type="match status" value="1"/>
</dbReference>
<dbReference type="Pfam" id="PF00069">
    <property type="entry name" value="Pkinase"/>
    <property type="match status" value="1"/>
</dbReference>
<dbReference type="PROSITE" id="PS50011">
    <property type="entry name" value="PROTEIN_KINASE_DOM"/>
    <property type="match status" value="1"/>
</dbReference>
<dbReference type="GO" id="GO:0005524">
    <property type="term" value="F:ATP binding"/>
    <property type="evidence" value="ECO:0007669"/>
    <property type="project" value="UniProtKB-UniRule"/>
</dbReference>